<protein>
    <submittedName>
        <fullName evidence="1">Uncharacterized protein</fullName>
    </submittedName>
</protein>
<gene>
    <name evidence="1" type="ORF">NPIL_25621</name>
</gene>
<reference evidence="1" key="1">
    <citation type="submission" date="2020-08" db="EMBL/GenBank/DDBJ databases">
        <title>Multicomponent nature underlies the extraordinary mechanical properties of spider dragline silk.</title>
        <authorList>
            <person name="Kono N."/>
            <person name="Nakamura H."/>
            <person name="Mori M."/>
            <person name="Yoshida Y."/>
            <person name="Ohtoshi R."/>
            <person name="Malay A.D."/>
            <person name="Moran D.A.P."/>
            <person name="Tomita M."/>
            <person name="Numata K."/>
            <person name="Arakawa K."/>
        </authorList>
    </citation>
    <scope>NUCLEOTIDE SEQUENCE</scope>
</reference>
<sequence length="115" mass="13093">MIRLCFFSEIEGRRVTTYARDASAACHATRWYVSGTHSTRRHALRNTARHATPRPYILRTTDMATTVKATVACCAPRQQRGQRRHYSVGQPDEEYLSSTYFHVSKQAGAFRVTAI</sequence>
<name>A0A8X6MB54_NEPPI</name>
<dbReference type="Proteomes" id="UP000887013">
    <property type="component" value="Unassembled WGS sequence"/>
</dbReference>
<keyword evidence="2" id="KW-1185">Reference proteome</keyword>
<proteinExistence type="predicted"/>
<organism evidence="1 2">
    <name type="scientific">Nephila pilipes</name>
    <name type="common">Giant wood spider</name>
    <name type="synonym">Nephila maculata</name>
    <dbReference type="NCBI Taxonomy" id="299642"/>
    <lineage>
        <taxon>Eukaryota</taxon>
        <taxon>Metazoa</taxon>
        <taxon>Ecdysozoa</taxon>
        <taxon>Arthropoda</taxon>
        <taxon>Chelicerata</taxon>
        <taxon>Arachnida</taxon>
        <taxon>Araneae</taxon>
        <taxon>Araneomorphae</taxon>
        <taxon>Entelegynae</taxon>
        <taxon>Araneoidea</taxon>
        <taxon>Nephilidae</taxon>
        <taxon>Nephila</taxon>
    </lineage>
</organism>
<dbReference type="EMBL" id="BMAW01089042">
    <property type="protein sequence ID" value="GFS37770.1"/>
    <property type="molecule type" value="Genomic_DNA"/>
</dbReference>
<evidence type="ECO:0000313" key="1">
    <source>
        <dbReference type="EMBL" id="GFS37770.1"/>
    </source>
</evidence>
<accession>A0A8X6MB54</accession>
<evidence type="ECO:0000313" key="2">
    <source>
        <dbReference type="Proteomes" id="UP000887013"/>
    </source>
</evidence>
<dbReference type="AlphaFoldDB" id="A0A8X6MB54"/>
<comment type="caution">
    <text evidence="1">The sequence shown here is derived from an EMBL/GenBank/DDBJ whole genome shotgun (WGS) entry which is preliminary data.</text>
</comment>